<accession>A0A921Z9N1</accession>
<reference evidence="5" key="1">
    <citation type="journal article" date="2016" name="Insect Biochem. Mol. Biol.">
        <title>Multifaceted biological insights from a draft genome sequence of the tobacco hornworm moth, Manduca sexta.</title>
        <authorList>
            <person name="Kanost M.R."/>
            <person name="Arrese E.L."/>
            <person name="Cao X."/>
            <person name="Chen Y.R."/>
            <person name="Chellapilla S."/>
            <person name="Goldsmith M.R."/>
            <person name="Grosse-Wilde E."/>
            <person name="Heckel D.G."/>
            <person name="Herndon N."/>
            <person name="Jiang H."/>
            <person name="Papanicolaou A."/>
            <person name="Qu J."/>
            <person name="Soulages J.L."/>
            <person name="Vogel H."/>
            <person name="Walters J."/>
            <person name="Waterhouse R.M."/>
            <person name="Ahn S.J."/>
            <person name="Almeida F.C."/>
            <person name="An C."/>
            <person name="Aqrawi P."/>
            <person name="Bretschneider A."/>
            <person name="Bryant W.B."/>
            <person name="Bucks S."/>
            <person name="Chao H."/>
            <person name="Chevignon G."/>
            <person name="Christen J.M."/>
            <person name="Clarke D.F."/>
            <person name="Dittmer N.T."/>
            <person name="Ferguson L.C.F."/>
            <person name="Garavelou S."/>
            <person name="Gordon K.H.J."/>
            <person name="Gunaratna R.T."/>
            <person name="Han Y."/>
            <person name="Hauser F."/>
            <person name="He Y."/>
            <person name="Heidel-Fischer H."/>
            <person name="Hirsh A."/>
            <person name="Hu Y."/>
            <person name="Jiang H."/>
            <person name="Kalra D."/>
            <person name="Klinner C."/>
            <person name="Konig C."/>
            <person name="Kovar C."/>
            <person name="Kroll A.R."/>
            <person name="Kuwar S.S."/>
            <person name="Lee S.L."/>
            <person name="Lehman R."/>
            <person name="Li K."/>
            <person name="Li Z."/>
            <person name="Liang H."/>
            <person name="Lovelace S."/>
            <person name="Lu Z."/>
            <person name="Mansfield J.H."/>
            <person name="McCulloch K.J."/>
            <person name="Mathew T."/>
            <person name="Morton B."/>
            <person name="Muzny D.M."/>
            <person name="Neunemann D."/>
            <person name="Ongeri F."/>
            <person name="Pauchet Y."/>
            <person name="Pu L.L."/>
            <person name="Pyrousis I."/>
            <person name="Rao X.J."/>
            <person name="Redding A."/>
            <person name="Roesel C."/>
            <person name="Sanchez-Gracia A."/>
            <person name="Schaack S."/>
            <person name="Shukla A."/>
            <person name="Tetreau G."/>
            <person name="Wang Y."/>
            <person name="Xiong G.H."/>
            <person name="Traut W."/>
            <person name="Walsh T.K."/>
            <person name="Worley K.C."/>
            <person name="Wu D."/>
            <person name="Wu W."/>
            <person name="Wu Y.Q."/>
            <person name="Zhang X."/>
            <person name="Zou Z."/>
            <person name="Zucker H."/>
            <person name="Briscoe A.D."/>
            <person name="Burmester T."/>
            <person name="Clem R.J."/>
            <person name="Feyereisen R."/>
            <person name="Grimmelikhuijzen C.J.P."/>
            <person name="Hamodrakas S.J."/>
            <person name="Hansson B.S."/>
            <person name="Huguet E."/>
            <person name="Jermiin L.S."/>
            <person name="Lan Q."/>
            <person name="Lehman H.K."/>
            <person name="Lorenzen M."/>
            <person name="Merzendorfer H."/>
            <person name="Michalopoulos I."/>
            <person name="Morton D.B."/>
            <person name="Muthukrishnan S."/>
            <person name="Oakeshott J.G."/>
            <person name="Palmer W."/>
            <person name="Park Y."/>
            <person name="Passarelli A.L."/>
            <person name="Rozas J."/>
            <person name="Schwartz L.M."/>
            <person name="Smith W."/>
            <person name="Southgate A."/>
            <person name="Vilcinskas A."/>
            <person name="Vogt R."/>
            <person name="Wang P."/>
            <person name="Werren J."/>
            <person name="Yu X.Q."/>
            <person name="Zhou J.J."/>
            <person name="Brown S.J."/>
            <person name="Scherer S.E."/>
            <person name="Richards S."/>
            <person name="Blissard G.W."/>
        </authorList>
    </citation>
    <scope>NUCLEOTIDE SEQUENCE</scope>
</reference>
<evidence type="ECO:0000256" key="2">
    <source>
        <dbReference type="SAM" id="Phobius"/>
    </source>
</evidence>
<dbReference type="InterPro" id="IPR002018">
    <property type="entry name" value="CarbesteraseB"/>
</dbReference>
<dbReference type="PROSITE" id="PS00941">
    <property type="entry name" value="CARBOXYLESTERASE_B_2"/>
    <property type="match status" value="1"/>
</dbReference>
<feature type="signal peptide" evidence="3">
    <location>
        <begin position="1"/>
        <end position="24"/>
    </location>
</feature>
<dbReference type="EMBL" id="JH668450">
    <property type="protein sequence ID" value="KAG6453795.1"/>
    <property type="molecule type" value="Genomic_DNA"/>
</dbReference>
<keyword evidence="1" id="KW-0325">Glycoprotein</keyword>
<evidence type="ECO:0000256" key="3">
    <source>
        <dbReference type="SAM" id="SignalP"/>
    </source>
</evidence>
<keyword evidence="3" id="KW-0732">Signal</keyword>
<dbReference type="InterPro" id="IPR019819">
    <property type="entry name" value="Carboxylesterase_B_CS"/>
</dbReference>
<feature type="domain" description="Carboxylesterase type B" evidence="4">
    <location>
        <begin position="301"/>
        <end position="683"/>
    </location>
</feature>
<dbReference type="Proteomes" id="UP000791440">
    <property type="component" value="Unassembled WGS sequence"/>
</dbReference>
<organism evidence="5 6">
    <name type="scientific">Manduca sexta</name>
    <name type="common">Tobacco hawkmoth</name>
    <name type="synonym">Tobacco hornworm</name>
    <dbReference type="NCBI Taxonomy" id="7130"/>
    <lineage>
        <taxon>Eukaryota</taxon>
        <taxon>Metazoa</taxon>
        <taxon>Ecdysozoa</taxon>
        <taxon>Arthropoda</taxon>
        <taxon>Hexapoda</taxon>
        <taxon>Insecta</taxon>
        <taxon>Pterygota</taxon>
        <taxon>Neoptera</taxon>
        <taxon>Endopterygota</taxon>
        <taxon>Lepidoptera</taxon>
        <taxon>Glossata</taxon>
        <taxon>Ditrysia</taxon>
        <taxon>Bombycoidea</taxon>
        <taxon>Sphingidae</taxon>
        <taxon>Sphinginae</taxon>
        <taxon>Sphingini</taxon>
        <taxon>Manduca</taxon>
    </lineage>
</organism>
<evidence type="ECO:0000259" key="4">
    <source>
        <dbReference type="Pfam" id="PF00135"/>
    </source>
</evidence>
<feature type="chain" id="PRO_5038276477" description="Carboxylesterase type B domain-containing protein" evidence="3">
    <location>
        <begin position="25"/>
        <end position="787"/>
    </location>
</feature>
<gene>
    <name evidence="5" type="ORF">O3G_MSEX008315</name>
</gene>
<keyword evidence="2" id="KW-0472">Membrane</keyword>
<dbReference type="Pfam" id="PF00135">
    <property type="entry name" value="COesterase"/>
    <property type="match status" value="1"/>
</dbReference>
<protein>
    <recommendedName>
        <fullName evidence="4">Carboxylesterase type B domain-containing protein</fullName>
    </recommendedName>
</protein>
<dbReference type="InterPro" id="IPR029058">
    <property type="entry name" value="AB_hydrolase_fold"/>
</dbReference>
<keyword evidence="2" id="KW-1133">Transmembrane helix</keyword>
<keyword evidence="6" id="KW-1185">Reference proteome</keyword>
<proteinExistence type="predicted"/>
<name>A0A921Z9N1_MANSE</name>
<comment type="caution">
    <text evidence="5">The sequence shown here is derived from an EMBL/GenBank/DDBJ whole genome shotgun (WGS) entry which is preliminary data.</text>
</comment>
<dbReference type="EMBL" id="JH668450">
    <property type="protein sequence ID" value="KAG6453794.1"/>
    <property type="molecule type" value="Genomic_DNA"/>
</dbReference>
<dbReference type="InterPro" id="IPR050309">
    <property type="entry name" value="Type-B_Carboxylest/Lipase"/>
</dbReference>
<evidence type="ECO:0000256" key="1">
    <source>
        <dbReference type="ARBA" id="ARBA00023180"/>
    </source>
</evidence>
<keyword evidence="2" id="KW-0812">Transmembrane</keyword>
<dbReference type="SUPFAM" id="SSF53474">
    <property type="entry name" value="alpha/beta-Hydrolases"/>
    <property type="match status" value="1"/>
</dbReference>
<feature type="transmembrane region" description="Helical" evidence="2">
    <location>
        <begin position="256"/>
        <end position="284"/>
    </location>
</feature>
<evidence type="ECO:0000313" key="5">
    <source>
        <dbReference type="EMBL" id="KAG6453794.1"/>
    </source>
</evidence>
<evidence type="ECO:0000313" key="6">
    <source>
        <dbReference type="Proteomes" id="UP000791440"/>
    </source>
</evidence>
<reference evidence="5" key="2">
    <citation type="submission" date="2020-12" db="EMBL/GenBank/DDBJ databases">
        <authorList>
            <person name="Kanost M."/>
        </authorList>
    </citation>
    <scope>NUCLEOTIDE SEQUENCE</scope>
</reference>
<dbReference type="Gene3D" id="3.40.50.1820">
    <property type="entry name" value="alpha/beta hydrolase"/>
    <property type="match status" value="1"/>
</dbReference>
<sequence>MKSVEVSSFVLFLFLFWNAANVNPYVRIHANQFYCCFNSSDMSSTGLNKVDYENESKTLDKQQIEEEEKEVMLKSDDVAEAVSELKNEAEGPVKSALAGDVTEQGREVKPKYIPIGAIKMPGFFTKNSEKVKSKDEEVIEKESEIQKLEESTKPKTHRLQFLHSCPLTKFLHHPQHENEDAKAERKGLFVLKYPKLFQKRSDSAAEAALASMETLDEKLDPANDGMENVKLEPMETEEGKVATKLPLKERIRQKKFIIDDIVVCIVALLVLLVTIVGIVIGAYAGPPLERPLRLGRYITASTSCGPVEGILDEGVYKFYGVPYAVPPIGERRFTYAQPLNNISLCWNGTLKTHEPGPLCLQFLENGTITGEEDCLTLDIVTPHVRYDSPLPVVVLIGANTFAGGISPAQPSALYARTKEVIFVRPNFRLGPFGFLALDIISNSKYPPTSGNYALSDLLVSLQWISLNIDNFGGDPKSVTLLGHRAGATLTAALTTSNQAQKLYSRIWLSSPSVIFPGDPLDQSQKDNEQFKHLSKCKDAECLRRVSTTELLSYTPDTWLGDNSGTMPVSDETQRSWLVLDGDLLRLHAYESWDLQKEAKKSGKEKVFKPMVFGTTQHSSHSDLLKMKHLNWTSEMVEKIVNESIIGEKNITASVFSHFNKTYEGLVELISAIRTLCPLVSLARLRLSVPMYVVLGSGAGGGAGGSGLADVNSDVEAILGTFESEMPEQRRFMAAMQQLFYYYIWNGVLPGPETGLIAVGQDLLPLHGLPVCDLLIREDIVPRYAHVD</sequence>
<dbReference type="PANTHER" id="PTHR11559">
    <property type="entry name" value="CARBOXYLESTERASE"/>
    <property type="match status" value="1"/>
</dbReference>
<dbReference type="AlphaFoldDB" id="A0A921Z9N1"/>